<reference evidence="1 2" key="1">
    <citation type="submission" date="2017-09" db="EMBL/GenBank/DDBJ databases">
        <authorList>
            <person name="Ehlers B."/>
            <person name="Leendertz F.H."/>
        </authorList>
    </citation>
    <scope>NUCLEOTIDE SEQUENCE [LARGE SCALE GENOMIC DNA]</scope>
    <source>
        <strain evidence="1 2">CGMCC 4.7095</strain>
    </source>
</reference>
<dbReference type="Proteomes" id="UP000219072">
    <property type="component" value="Unassembled WGS sequence"/>
</dbReference>
<name>A0A286DTT2_9ACTN</name>
<dbReference type="OrthoDB" id="4351011at2"/>
<keyword evidence="2" id="KW-1185">Reference proteome</keyword>
<sequence length="90" mass="9465">MGPLNEEFDPDAVLWVRGVDYVGGWREARGAARELSDALARAGLAGDDVTVRADAAPDGSGLVRLTCSAETARNVALLTRVTAARLRRAG</sequence>
<proteinExistence type="predicted"/>
<protein>
    <submittedName>
        <fullName evidence="1">Uncharacterized protein</fullName>
    </submittedName>
</protein>
<gene>
    <name evidence="1" type="ORF">SAMN06297387_104266</name>
</gene>
<evidence type="ECO:0000313" key="2">
    <source>
        <dbReference type="Proteomes" id="UP000219072"/>
    </source>
</evidence>
<dbReference type="EMBL" id="OCNE01000004">
    <property type="protein sequence ID" value="SOD62096.1"/>
    <property type="molecule type" value="Genomic_DNA"/>
</dbReference>
<organism evidence="1 2">
    <name type="scientific">Streptomyces zhaozhouensis</name>
    <dbReference type="NCBI Taxonomy" id="1300267"/>
    <lineage>
        <taxon>Bacteria</taxon>
        <taxon>Bacillati</taxon>
        <taxon>Actinomycetota</taxon>
        <taxon>Actinomycetes</taxon>
        <taxon>Kitasatosporales</taxon>
        <taxon>Streptomycetaceae</taxon>
        <taxon>Streptomyces</taxon>
    </lineage>
</organism>
<evidence type="ECO:0000313" key="1">
    <source>
        <dbReference type="EMBL" id="SOD62096.1"/>
    </source>
</evidence>
<accession>A0A286DTT2</accession>
<dbReference type="AlphaFoldDB" id="A0A286DTT2"/>